<dbReference type="InterPro" id="IPR036188">
    <property type="entry name" value="FAD/NAD-bd_sf"/>
</dbReference>
<dbReference type="Proteomes" id="UP000054251">
    <property type="component" value="Unassembled WGS sequence"/>
</dbReference>
<proteinExistence type="inferred from homology"/>
<dbReference type="OrthoDB" id="202203at2759"/>
<dbReference type="RefSeq" id="XP_015466462.1">
    <property type="nucleotide sequence ID" value="XM_015612705.1"/>
</dbReference>
<dbReference type="GO" id="GO:0005737">
    <property type="term" value="C:cytoplasm"/>
    <property type="evidence" value="ECO:0007669"/>
    <property type="project" value="TreeGrafter"/>
</dbReference>
<dbReference type="InterPro" id="IPR023753">
    <property type="entry name" value="FAD/NAD-binding_dom"/>
</dbReference>
<keyword evidence="2" id="KW-0285">Flavoprotein</keyword>
<name>A0A0V1PVS7_9ASCO</name>
<dbReference type="PRINTS" id="PR00411">
    <property type="entry name" value="PNDRDTASEI"/>
</dbReference>
<keyword evidence="4" id="KW-0560">Oxidoreductase</keyword>
<dbReference type="PANTHER" id="PTHR43735">
    <property type="entry name" value="APOPTOSIS-INDUCING FACTOR 1"/>
    <property type="match status" value="1"/>
</dbReference>
<dbReference type="PRINTS" id="PR00368">
    <property type="entry name" value="FADPNR"/>
</dbReference>
<dbReference type="Gene3D" id="3.50.50.100">
    <property type="match status" value="1"/>
</dbReference>
<evidence type="ECO:0000256" key="3">
    <source>
        <dbReference type="ARBA" id="ARBA00022827"/>
    </source>
</evidence>
<reference evidence="6 7" key="1">
    <citation type="submission" date="2015-11" db="EMBL/GenBank/DDBJ databases">
        <title>The genome of Debaryomyces fabryi.</title>
        <authorList>
            <person name="Tafer H."/>
            <person name="Lopandic K."/>
        </authorList>
    </citation>
    <scope>NUCLEOTIDE SEQUENCE [LARGE SCALE GENOMIC DNA]</scope>
    <source>
        <strain evidence="6 7">CBS 789</strain>
    </source>
</reference>
<evidence type="ECO:0000313" key="7">
    <source>
        <dbReference type="Proteomes" id="UP000054251"/>
    </source>
</evidence>
<dbReference type="PANTHER" id="PTHR43735:SF3">
    <property type="entry name" value="FERROPTOSIS SUPPRESSOR PROTEIN 1"/>
    <property type="match status" value="1"/>
</dbReference>
<evidence type="ECO:0000259" key="5">
    <source>
        <dbReference type="Pfam" id="PF07992"/>
    </source>
</evidence>
<keyword evidence="7" id="KW-1185">Reference proteome</keyword>
<sequence>MSDSSKHIVIIGGSYAGITAAKTIFGHKDKSTRVTLISSSTNAFFNVASPRLIMEPEKIDKVLFPVEKTLEKYSNGVDFKFILGKVLSTNFENNSLIVENGKGKQSINYDYLIVASGSRTDDTAFKLGGDHQDTIDSIKRLNRTTKDAKKIIILGGGPTGVETAGELGYLYGKEKEIVLYTGLTGPLLQLGPGKSVETISRLTELGVKVINNKKSTNFQKSGTRSSVLFEDGLSENADVVIPAYGVTPNSEFLDPKFLDSKGYLNTDEYLRVKGHRNVLGLGDILAIGENTVISLKYSQMAAFESVVSLEVFGNKNTKLKPYSPVKTTLGVPISRTGGVGLMFGWNFPSFFIKFLKSKDFMISKAGDMLA</sequence>
<evidence type="ECO:0000313" key="6">
    <source>
        <dbReference type="EMBL" id="KSA00360.1"/>
    </source>
</evidence>
<comment type="caution">
    <text evidence="6">The sequence shown here is derived from an EMBL/GenBank/DDBJ whole genome shotgun (WGS) entry which is preliminary data.</text>
</comment>
<gene>
    <name evidence="6" type="ORF">AC631_03876</name>
</gene>
<feature type="domain" description="FAD/NAD(P)-binding" evidence="5">
    <location>
        <begin position="7"/>
        <end position="285"/>
    </location>
</feature>
<dbReference type="GeneID" id="26840885"/>
<dbReference type="GO" id="GO:0050660">
    <property type="term" value="F:flavin adenine dinucleotide binding"/>
    <property type="evidence" value="ECO:0007669"/>
    <property type="project" value="TreeGrafter"/>
</dbReference>
<evidence type="ECO:0000256" key="1">
    <source>
        <dbReference type="ARBA" id="ARBA00006442"/>
    </source>
</evidence>
<dbReference type="EMBL" id="LMYN01000091">
    <property type="protein sequence ID" value="KSA00360.1"/>
    <property type="molecule type" value="Genomic_DNA"/>
</dbReference>
<dbReference type="GO" id="GO:0004174">
    <property type="term" value="F:electron-transferring-flavoprotein dehydrogenase activity"/>
    <property type="evidence" value="ECO:0007669"/>
    <property type="project" value="TreeGrafter"/>
</dbReference>
<keyword evidence="3" id="KW-0274">FAD</keyword>
<organism evidence="6 7">
    <name type="scientific">Debaryomyces fabryi</name>
    <dbReference type="NCBI Taxonomy" id="58627"/>
    <lineage>
        <taxon>Eukaryota</taxon>
        <taxon>Fungi</taxon>
        <taxon>Dikarya</taxon>
        <taxon>Ascomycota</taxon>
        <taxon>Saccharomycotina</taxon>
        <taxon>Pichiomycetes</taxon>
        <taxon>Debaryomycetaceae</taxon>
        <taxon>Debaryomyces</taxon>
    </lineage>
</organism>
<dbReference type="AlphaFoldDB" id="A0A0V1PVS7"/>
<protein>
    <recommendedName>
        <fullName evidence="5">FAD/NAD(P)-binding domain-containing protein</fullName>
    </recommendedName>
</protein>
<dbReference type="Pfam" id="PF07992">
    <property type="entry name" value="Pyr_redox_2"/>
    <property type="match status" value="1"/>
</dbReference>
<evidence type="ECO:0000256" key="4">
    <source>
        <dbReference type="ARBA" id="ARBA00023002"/>
    </source>
</evidence>
<dbReference type="SUPFAM" id="SSF51905">
    <property type="entry name" value="FAD/NAD(P)-binding domain"/>
    <property type="match status" value="2"/>
</dbReference>
<accession>A0A0V1PVS7</accession>
<comment type="similarity">
    <text evidence="1">Belongs to the FAD-dependent oxidoreductase family.</text>
</comment>
<evidence type="ECO:0000256" key="2">
    <source>
        <dbReference type="ARBA" id="ARBA00022630"/>
    </source>
</evidence>